<evidence type="ECO:0000313" key="2">
    <source>
        <dbReference type="Proteomes" id="UP000288429"/>
    </source>
</evidence>
<dbReference type="AlphaFoldDB" id="A0A428U4L5"/>
<name>A0A428U4L5_9HYPO</name>
<protein>
    <submittedName>
        <fullName evidence="1">Uncharacterized protein</fullName>
    </submittedName>
</protein>
<comment type="caution">
    <text evidence="1">The sequence shown here is derived from an EMBL/GenBank/DDBJ whole genome shotgun (WGS) entry which is preliminary data.</text>
</comment>
<evidence type="ECO:0000313" key="1">
    <source>
        <dbReference type="EMBL" id="RSM09227.1"/>
    </source>
</evidence>
<sequence>MAKNKSPQVTEIRQLFNDVGKAAKELQRALDNGADPSIVKYNLSKAINTLIERMHFVHVVDRVIDEAKATETTDVGLNRNQLDHLLKIQVLAMEKHSDTSQHAQKLIGMANSGFRTLKDGA</sequence>
<dbReference type="Proteomes" id="UP000288429">
    <property type="component" value="Unassembled WGS sequence"/>
</dbReference>
<reference evidence="1 2" key="1">
    <citation type="submission" date="2017-06" db="EMBL/GenBank/DDBJ databases">
        <title>Cmopartive genomic analysis of Ambrosia Fusariam Clade fungi.</title>
        <authorList>
            <person name="Stajich J.E."/>
            <person name="Carrillo J."/>
            <person name="Kijimoto T."/>
            <person name="Eskalen A."/>
            <person name="O'Donnell K."/>
            <person name="Kasson M."/>
        </authorList>
    </citation>
    <scope>NUCLEOTIDE SEQUENCE [LARGE SCALE GENOMIC DNA]</scope>
    <source>
        <strain evidence="1 2">NRRL 20438</strain>
    </source>
</reference>
<gene>
    <name evidence="1" type="ORF">CDV31_007799</name>
</gene>
<organism evidence="1 2">
    <name type="scientific">Fusarium ambrosium</name>
    <dbReference type="NCBI Taxonomy" id="131363"/>
    <lineage>
        <taxon>Eukaryota</taxon>
        <taxon>Fungi</taxon>
        <taxon>Dikarya</taxon>
        <taxon>Ascomycota</taxon>
        <taxon>Pezizomycotina</taxon>
        <taxon>Sordariomycetes</taxon>
        <taxon>Hypocreomycetidae</taxon>
        <taxon>Hypocreales</taxon>
        <taxon>Nectriaceae</taxon>
        <taxon>Fusarium</taxon>
        <taxon>Fusarium solani species complex</taxon>
    </lineage>
</organism>
<keyword evidence="2" id="KW-1185">Reference proteome</keyword>
<dbReference type="EMBL" id="NIZV01000098">
    <property type="protein sequence ID" value="RSM09227.1"/>
    <property type="molecule type" value="Genomic_DNA"/>
</dbReference>
<proteinExistence type="predicted"/>
<accession>A0A428U4L5</accession>